<keyword evidence="1" id="KW-0442">Lipid degradation</keyword>
<protein>
    <recommendedName>
        <fullName evidence="1">Phosphatidylglycerophosphatase A</fullName>
        <ecNumber evidence="1">3.1.3.27</ecNumber>
    </recommendedName>
    <alternativeName>
        <fullName evidence="1">Phosphatidylglycerolphosphate phosphatase A</fullName>
    </alternativeName>
</protein>
<dbReference type="EMBL" id="CP146598">
    <property type="protein sequence ID" value="WWY02336.1"/>
    <property type="molecule type" value="Genomic_DNA"/>
</dbReference>
<evidence type="ECO:0000259" key="3">
    <source>
        <dbReference type="Pfam" id="PF04608"/>
    </source>
</evidence>
<evidence type="ECO:0000313" key="6">
    <source>
        <dbReference type="Proteomes" id="UP001149607"/>
    </source>
</evidence>
<dbReference type="InterPro" id="IPR007686">
    <property type="entry name" value="YutG/PgpA"/>
</dbReference>
<dbReference type="AlphaFoldDB" id="A0A9X4IE61"/>
<keyword evidence="1" id="KW-1208">Phospholipid metabolism</keyword>
<comment type="function">
    <text evidence="1">Lipid phosphatase which dephosphorylates phosphatidylglycerophosphate (PGP) to phosphatidylglycerol (PG).</text>
</comment>
<dbReference type="InterPro" id="IPR026037">
    <property type="entry name" value="PgpA"/>
</dbReference>
<feature type="transmembrane region" description="Helical" evidence="2">
    <location>
        <begin position="59"/>
        <end position="82"/>
    </location>
</feature>
<evidence type="ECO:0000313" key="5">
    <source>
        <dbReference type="EMBL" id="WWY02336.1"/>
    </source>
</evidence>
<dbReference type="GO" id="GO:0005886">
    <property type="term" value="C:plasma membrane"/>
    <property type="evidence" value="ECO:0007669"/>
    <property type="project" value="UniProtKB-SubCell"/>
</dbReference>
<dbReference type="GO" id="GO:0046872">
    <property type="term" value="F:metal ion binding"/>
    <property type="evidence" value="ECO:0007669"/>
    <property type="project" value="UniProtKB-KW"/>
</dbReference>
<dbReference type="CDD" id="cd06971">
    <property type="entry name" value="PgpA"/>
    <property type="match status" value="1"/>
</dbReference>
<dbReference type="PANTHER" id="PTHR36305:SF1">
    <property type="entry name" value="PHOSPHATIDYLGLYCEROPHOSPHATASE A"/>
    <property type="match status" value="1"/>
</dbReference>
<sequence length="181" mass="19338">MNPAKPDIRRANACPPCPVGASAADRCIYWLGVGLGSGLPARAPGTWGSLGGLLAALPLMLWGFWPFLAATVAACAVGSYICGRTAELMRRHDDPHIVWDEWAGQWIALLPAAYLHSIRPEQTAGLVLAAFVLFRLFDVLKPPPIRWADQRVSGGFGILLDDIMAGLMSVGVIGLYLLFGG</sequence>
<dbReference type="EC" id="3.1.3.27" evidence="1"/>
<comment type="subcellular location">
    <subcellularLocation>
        <location evidence="1">Cell inner membrane</location>
        <topology evidence="1">Multi-pass membrane protein</topology>
    </subcellularLocation>
</comment>
<feature type="transmembrane region" description="Helical" evidence="2">
    <location>
        <begin position="152"/>
        <end position="179"/>
    </location>
</feature>
<comment type="cofactor">
    <cofactor evidence="1">
        <name>Mg(2+)</name>
        <dbReference type="ChEBI" id="CHEBI:18420"/>
    </cofactor>
</comment>
<keyword evidence="6" id="KW-1185">Reference proteome</keyword>
<dbReference type="InterPro" id="IPR036681">
    <property type="entry name" value="PgpA-like_sf"/>
</dbReference>
<dbReference type="Proteomes" id="UP001149607">
    <property type="component" value="Chromosome"/>
</dbReference>
<dbReference type="PIRSF" id="PIRSF006162">
    <property type="entry name" value="PgpA"/>
    <property type="match status" value="1"/>
</dbReference>
<keyword evidence="1 2" id="KW-0812">Transmembrane</keyword>
<evidence type="ECO:0000256" key="2">
    <source>
        <dbReference type="SAM" id="Phobius"/>
    </source>
</evidence>
<keyword evidence="1" id="KW-0443">Lipid metabolism</keyword>
<keyword evidence="1" id="KW-0595">Phospholipid degradation</keyword>
<evidence type="ECO:0000313" key="4">
    <source>
        <dbReference type="EMBL" id="MDD9327838.1"/>
    </source>
</evidence>
<dbReference type="RefSeq" id="WP_274585011.1">
    <property type="nucleotide sequence ID" value="NZ_CP145811.1"/>
</dbReference>
<proteinExistence type="predicted"/>
<feature type="domain" description="YutG/PgpA" evidence="3">
    <location>
        <begin position="31"/>
        <end position="174"/>
    </location>
</feature>
<keyword evidence="1" id="KW-0460">Magnesium</keyword>
<keyword evidence="1" id="KW-1003">Cell membrane</keyword>
<keyword evidence="1" id="KW-0479">Metal-binding</keyword>
<dbReference type="EMBL" id="JAPQFL010000003">
    <property type="protein sequence ID" value="MDD9327838.1"/>
    <property type="molecule type" value="Genomic_DNA"/>
</dbReference>
<dbReference type="SUPFAM" id="SSF101307">
    <property type="entry name" value="YutG-like"/>
    <property type="match status" value="1"/>
</dbReference>
<accession>A0A9X4IE61</accession>
<dbReference type="Pfam" id="PF04608">
    <property type="entry name" value="PgpA"/>
    <property type="match status" value="1"/>
</dbReference>
<comment type="catalytic activity">
    <reaction evidence="1">
        <text>a 1,2-diacyl-sn-glycero-3-phospho-(1'-sn-glycero-3'-phosphate) + H2O = a 1,2-diacyl-sn-glycero-3-phospho-(1'-sn-glycerol) + phosphate</text>
        <dbReference type="Rhea" id="RHEA:33751"/>
        <dbReference type="ChEBI" id="CHEBI:15377"/>
        <dbReference type="ChEBI" id="CHEBI:43474"/>
        <dbReference type="ChEBI" id="CHEBI:60110"/>
        <dbReference type="ChEBI" id="CHEBI:64716"/>
        <dbReference type="EC" id="3.1.3.27"/>
    </reaction>
</comment>
<reference evidence="5" key="2">
    <citation type="submission" date="2024-02" db="EMBL/GenBank/DDBJ databases">
        <title>Neisseria leonii sp. nov.</title>
        <authorList>
            <person name="Boutroux M."/>
            <person name="Favre-Rochex S."/>
            <person name="Gorgette O."/>
            <person name="Touak G."/>
            <person name="Muhle E."/>
            <person name="Chesneau O."/>
            <person name="Clermont D."/>
            <person name="Rahi P."/>
        </authorList>
    </citation>
    <scope>NUCLEOTIDE SEQUENCE</scope>
    <source>
        <strain evidence="5">51.81</strain>
    </source>
</reference>
<dbReference type="GO" id="GO:0008962">
    <property type="term" value="F:phosphatidylglycerophosphatase activity"/>
    <property type="evidence" value="ECO:0007669"/>
    <property type="project" value="UniProtKB-EC"/>
</dbReference>
<reference evidence="4" key="1">
    <citation type="submission" date="2022-10" db="EMBL/GenBank/DDBJ databases">
        <authorList>
            <person name="Boutroux M."/>
        </authorList>
    </citation>
    <scope>NUCLEOTIDE SEQUENCE</scope>
    <source>
        <strain evidence="4">51.81</strain>
    </source>
</reference>
<name>A0A9X4IE61_9NEIS</name>
<keyword evidence="1 2" id="KW-0472">Membrane</keyword>
<organism evidence="4">
    <name type="scientific">Neisseria leonii</name>
    <dbReference type="NCBI Taxonomy" id="2995413"/>
    <lineage>
        <taxon>Bacteria</taxon>
        <taxon>Pseudomonadati</taxon>
        <taxon>Pseudomonadota</taxon>
        <taxon>Betaproteobacteria</taxon>
        <taxon>Neisseriales</taxon>
        <taxon>Neisseriaceae</taxon>
        <taxon>Neisseria</taxon>
    </lineage>
</organism>
<evidence type="ECO:0000256" key="1">
    <source>
        <dbReference type="PIRNR" id="PIRNR006162"/>
    </source>
</evidence>
<keyword evidence="1" id="KW-0378">Hydrolase</keyword>
<dbReference type="PANTHER" id="PTHR36305">
    <property type="entry name" value="PHOSPHATIDYLGLYCEROPHOSPHATASE A"/>
    <property type="match status" value="1"/>
</dbReference>
<comment type="pathway">
    <text evidence="1">Phospholipid metabolism; phosphatidylglycerol biosynthesis; phosphatidylglycerol from CDP-diacylglycerol: step 2/2.</text>
</comment>
<gene>
    <name evidence="4" type="ORF">ORY91_001250</name>
    <name evidence="5" type="ORF">V9W64_06270</name>
</gene>
<dbReference type="GO" id="GO:0009395">
    <property type="term" value="P:phospholipid catabolic process"/>
    <property type="evidence" value="ECO:0007669"/>
    <property type="project" value="UniProtKB-KW"/>
</dbReference>
<keyword evidence="1" id="KW-0997">Cell inner membrane</keyword>
<keyword evidence="2" id="KW-1133">Transmembrane helix</keyword>